<dbReference type="AlphaFoldDB" id="A0A834W8R8"/>
<accession>A0A834W8R8</accession>
<protein>
    <submittedName>
        <fullName evidence="1">Uncharacterized protein</fullName>
    </submittedName>
</protein>
<comment type="caution">
    <text evidence="1">The sequence shown here is derived from an EMBL/GenBank/DDBJ whole genome shotgun (WGS) entry which is preliminary data.</text>
</comment>
<sequence length="19" mass="2127">MAQSIEFNRLGAATYPSRD</sequence>
<proteinExistence type="predicted"/>
<keyword evidence="2" id="KW-1185">Reference proteome</keyword>
<evidence type="ECO:0000313" key="1">
    <source>
        <dbReference type="EMBL" id="KAF7812823.1"/>
    </source>
</evidence>
<gene>
    <name evidence="1" type="ORF">G2W53_033799</name>
</gene>
<organism evidence="1 2">
    <name type="scientific">Senna tora</name>
    <dbReference type="NCBI Taxonomy" id="362788"/>
    <lineage>
        <taxon>Eukaryota</taxon>
        <taxon>Viridiplantae</taxon>
        <taxon>Streptophyta</taxon>
        <taxon>Embryophyta</taxon>
        <taxon>Tracheophyta</taxon>
        <taxon>Spermatophyta</taxon>
        <taxon>Magnoliopsida</taxon>
        <taxon>eudicotyledons</taxon>
        <taxon>Gunneridae</taxon>
        <taxon>Pentapetalae</taxon>
        <taxon>rosids</taxon>
        <taxon>fabids</taxon>
        <taxon>Fabales</taxon>
        <taxon>Fabaceae</taxon>
        <taxon>Caesalpinioideae</taxon>
        <taxon>Cassia clade</taxon>
        <taxon>Senna</taxon>
    </lineage>
</organism>
<dbReference type="EMBL" id="JAAIUW010000010">
    <property type="protein sequence ID" value="KAF7812823.1"/>
    <property type="molecule type" value="Genomic_DNA"/>
</dbReference>
<evidence type="ECO:0000313" key="2">
    <source>
        <dbReference type="Proteomes" id="UP000634136"/>
    </source>
</evidence>
<name>A0A834W8R8_9FABA</name>
<dbReference type="Proteomes" id="UP000634136">
    <property type="component" value="Unassembled WGS sequence"/>
</dbReference>
<reference evidence="1" key="1">
    <citation type="submission" date="2020-09" db="EMBL/GenBank/DDBJ databases">
        <title>Genome-Enabled Discovery of Anthraquinone Biosynthesis in Senna tora.</title>
        <authorList>
            <person name="Kang S.-H."/>
            <person name="Pandey R.P."/>
            <person name="Lee C.-M."/>
            <person name="Sim J.-S."/>
            <person name="Jeong J.-T."/>
            <person name="Choi B.-S."/>
            <person name="Jung M."/>
            <person name="Ginzburg D."/>
            <person name="Zhao K."/>
            <person name="Won S.Y."/>
            <person name="Oh T.-J."/>
            <person name="Yu Y."/>
            <person name="Kim N.-H."/>
            <person name="Lee O.R."/>
            <person name="Lee T.-H."/>
            <person name="Bashyal P."/>
            <person name="Kim T.-S."/>
            <person name="Lee W.-H."/>
            <person name="Kawkins C."/>
            <person name="Kim C.-K."/>
            <person name="Kim J.S."/>
            <person name="Ahn B.O."/>
            <person name="Rhee S.Y."/>
            <person name="Sohng J.K."/>
        </authorList>
    </citation>
    <scope>NUCLEOTIDE SEQUENCE</scope>
    <source>
        <tissue evidence="1">Leaf</tissue>
    </source>
</reference>